<accession>A0A1C4G7Y6</accession>
<name>A0A1C4G7Y6_9ENTR</name>
<evidence type="ECO:0008006" key="3">
    <source>
        <dbReference type="Google" id="ProtNLM"/>
    </source>
</evidence>
<protein>
    <recommendedName>
        <fullName evidence="3">DUF1795 domain-containing protein</fullName>
    </recommendedName>
</protein>
<dbReference type="AlphaFoldDB" id="A0A1C4G7Y6"/>
<dbReference type="InterPro" id="IPR016123">
    <property type="entry name" value="Mog1/PsbP_a/b/a-sand"/>
</dbReference>
<sequence length="137" mass="15126">MATFTHSEGVLALPGAYQDHSINVLKFKEQGATLVITRAWDIKSGEEENFLQQQLAKVKRSMKKVVLGEVQDSDIGGLPAREVALRFENQHVTVYEKLAVARVEDHLMVFTLSRVAPFDADAEAFWTAVKSGVQPGA</sequence>
<dbReference type="Pfam" id="PF08786">
    <property type="entry name" value="DcrB"/>
    <property type="match status" value="1"/>
</dbReference>
<dbReference type="RefSeq" id="WP_090137962.1">
    <property type="nucleotide sequence ID" value="NZ_FMBC01000055.1"/>
</dbReference>
<reference evidence="2" key="1">
    <citation type="submission" date="2016-08" db="EMBL/GenBank/DDBJ databases">
        <authorList>
            <person name="Varghese N."/>
            <person name="Submissions Spin"/>
        </authorList>
    </citation>
    <scope>NUCLEOTIDE SEQUENCE [LARGE SCALE GENOMIC DNA]</scope>
    <source>
        <strain evidence="2">REICA_142</strain>
    </source>
</reference>
<organism evidence="1 2">
    <name type="scientific">Kosakonia oryziphila</name>
    <dbReference type="NCBI Taxonomy" id="1005667"/>
    <lineage>
        <taxon>Bacteria</taxon>
        <taxon>Pseudomonadati</taxon>
        <taxon>Pseudomonadota</taxon>
        <taxon>Gammaproteobacteria</taxon>
        <taxon>Enterobacterales</taxon>
        <taxon>Enterobacteriaceae</taxon>
        <taxon>Kosakonia</taxon>
    </lineage>
</organism>
<dbReference type="SUPFAM" id="SSF55724">
    <property type="entry name" value="Mog1p/PsbP-like"/>
    <property type="match status" value="1"/>
</dbReference>
<dbReference type="InterPro" id="IPR014894">
    <property type="entry name" value="DcrB/EagT6"/>
</dbReference>
<evidence type="ECO:0000313" key="1">
    <source>
        <dbReference type="EMBL" id="SCC64328.1"/>
    </source>
</evidence>
<dbReference type="OrthoDB" id="6629731at2"/>
<proteinExistence type="predicted"/>
<dbReference type="Gene3D" id="3.40.1000.10">
    <property type="entry name" value="Mog1/PsbP, alpha/beta/alpha sandwich"/>
    <property type="match status" value="1"/>
</dbReference>
<evidence type="ECO:0000313" key="2">
    <source>
        <dbReference type="Proteomes" id="UP000198515"/>
    </source>
</evidence>
<gene>
    <name evidence="1" type="ORF">GA0061070_105523</name>
</gene>
<dbReference type="Proteomes" id="UP000198515">
    <property type="component" value="Unassembled WGS sequence"/>
</dbReference>
<keyword evidence="2" id="KW-1185">Reference proteome</keyword>
<dbReference type="EMBL" id="FMBC01000055">
    <property type="protein sequence ID" value="SCC64328.1"/>
    <property type="molecule type" value="Genomic_DNA"/>
</dbReference>